<sequence>MRGSVELSPLFAIALLMLSETLTIARLLVCRSASALSPGPKVGARCPSLAPHRTGVPEKAVQTGRVTALRILLHRTVLRVHGTFLVAIHGAAVVQEVAARAGRTAQIEVAVVVADARKVLRLILAALTRAGDVATMHGIMAVHVSTSALICRFNPFTLCAEEMKCCVRTREQRGADRSAHGPDGELRVTDPACALLLLAKQLTAAAVGFVVMP</sequence>
<dbReference type="AlphaFoldDB" id="A0A6J5KD66"/>
<protein>
    <submittedName>
        <fullName evidence="1">Uncharacterized protein</fullName>
    </submittedName>
</protein>
<evidence type="ECO:0000313" key="2">
    <source>
        <dbReference type="Proteomes" id="UP000494102"/>
    </source>
</evidence>
<organism evidence="1 2">
    <name type="scientific">Paraburkholderia phenoliruptrix</name>
    <dbReference type="NCBI Taxonomy" id="252970"/>
    <lineage>
        <taxon>Bacteria</taxon>
        <taxon>Pseudomonadati</taxon>
        <taxon>Pseudomonadota</taxon>
        <taxon>Betaproteobacteria</taxon>
        <taxon>Burkholderiales</taxon>
        <taxon>Burkholderiaceae</taxon>
        <taxon>Paraburkholderia</taxon>
    </lineage>
</organism>
<dbReference type="EMBL" id="CADILN010000010">
    <property type="protein sequence ID" value="CAB4051860.1"/>
    <property type="molecule type" value="Genomic_DNA"/>
</dbReference>
<proteinExistence type="predicted"/>
<dbReference type="Proteomes" id="UP000494102">
    <property type="component" value="Unassembled WGS sequence"/>
</dbReference>
<gene>
    <name evidence="1" type="ORF">LMG9964_05540</name>
</gene>
<accession>A0A6J5KD66</accession>
<evidence type="ECO:0000313" key="1">
    <source>
        <dbReference type="EMBL" id="CAB4051860.1"/>
    </source>
</evidence>
<reference evidence="1 2" key="1">
    <citation type="submission" date="2020-04" db="EMBL/GenBank/DDBJ databases">
        <authorList>
            <person name="De Canck E."/>
        </authorList>
    </citation>
    <scope>NUCLEOTIDE SEQUENCE [LARGE SCALE GENOMIC DNA]</scope>
    <source>
        <strain evidence="1 2">LMG 9964</strain>
    </source>
</reference>
<name>A0A6J5KD66_9BURK</name>